<protein>
    <submittedName>
        <fullName evidence="2">Uncharacterized protein</fullName>
    </submittedName>
</protein>
<dbReference type="EMBL" id="LAZR01065244">
    <property type="protein sequence ID" value="KKK55946.1"/>
    <property type="molecule type" value="Genomic_DNA"/>
</dbReference>
<proteinExistence type="predicted"/>
<comment type="caution">
    <text evidence="2">The sequence shown here is derived from an EMBL/GenBank/DDBJ whole genome shotgun (WGS) entry which is preliminary data.</text>
</comment>
<organism evidence="2">
    <name type="scientific">marine sediment metagenome</name>
    <dbReference type="NCBI Taxonomy" id="412755"/>
    <lineage>
        <taxon>unclassified sequences</taxon>
        <taxon>metagenomes</taxon>
        <taxon>ecological metagenomes</taxon>
    </lineage>
</organism>
<accession>A0A0F8Z756</accession>
<feature type="region of interest" description="Disordered" evidence="1">
    <location>
        <begin position="118"/>
        <end position="163"/>
    </location>
</feature>
<name>A0A0F8Z756_9ZZZZ</name>
<feature type="compositionally biased region" description="Polar residues" evidence="1">
    <location>
        <begin position="150"/>
        <end position="163"/>
    </location>
</feature>
<feature type="non-terminal residue" evidence="2">
    <location>
        <position position="1"/>
    </location>
</feature>
<feature type="compositionally biased region" description="Low complexity" evidence="1">
    <location>
        <begin position="123"/>
        <end position="141"/>
    </location>
</feature>
<sequence length="163" mass="16429">LTDADTVTTTQAGGWLLLTDLAGTGYVTLSSDGVPGVTALTDTDAATALVALNLLASRLPSVFVPLGHVIVVTVSAATFTAKSTFWNATDVTTTVVDQSFGAFDRTATAAAFLSRESNPPAVPATVSAPTTAGPSASKPASWPTDPGSANVDNFSTRELGTPS</sequence>
<gene>
    <name evidence="2" type="ORF">LCGC14_3069480</name>
</gene>
<reference evidence="2" key="1">
    <citation type="journal article" date="2015" name="Nature">
        <title>Complex archaea that bridge the gap between prokaryotes and eukaryotes.</title>
        <authorList>
            <person name="Spang A."/>
            <person name="Saw J.H."/>
            <person name="Jorgensen S.L."/>
            <person name="Zaremba-Niedzwiedzka K."/>
            <person name="Martijn J."/>
            <person name="Lind A.E."/>
            <person name="van Eijk R."/>
            <person name="Schleper C."/>
            <person name="Guy L."/>
            <person name="Ettema T.J."/>
        </authorList>
    </citation>
    <scope>NUCLEOTIDE SEQUENCE</scope>
</reference>
<evidence type="ECO:0000256" key="1">
    <source>
        <dbReference type="SAM" id="MobiDB-lite"/>
    </source>
</evidence>
<evidence type="ECO:0000313" key="2">
    <source>
        <dbReference type="EMBL" id="KKK55946.1"/>
    </source>
</evidence>
<dbReference type="AlphaFoldDB" id="A0A0F8Z756"/>